<comment type="catalytic activity">
    <reaction evidence="11">
        <text>N(6)-carboxybiotinyl-L-lysyl-[protein] + acetyl-CoA = N(6)-biotinyl-L-lysyl-[protein] + malonyl-CoA</text>
        <dbReference type="Rhea" id="RHEA:54728"/>
        <dbReference type="Rhea" id="RHEA-COMP:10505"/>
        <dbReference type="Rhea" id="RHEA-COMP:10506"/>
        <dbReference type="ChEBI" id="CHEBI:57288"/>
        <dbReference type="ChEBI" id="CHEBI:57384"/>
        <dbReference type="ChEBI" id="CHEBI:83144"/>
        <dbReference type="ChEBI" id="CHEBI:83145"/>
        <dbReference type="EC" id="2.1.3.15"/>
    </reaction>
</comment>
<reference evidence="16" key="1">
    <citation type="submission" date="2022-07" db="EMBL/GenBank/DDBJ databases">
        <title>Alkalimarinus sp. nov., isolated from gut of a Alitta virens.</title>
        <authorList>
            <person name="Yang A.I."/>
            <person name="Shin N.-R."/>
        </authorList>
    </citation>
    <scope>NUCLEOTIDE SEQUENCE</scope>
    <source>
        <strain evidence="16">FA028</strain>
    </source>
</reference>
<evidence type="ECO:0000313" key="16">
    <source>
        <dbReference type="EMBL" id="UZW73373.1"/>
    </source>
</evidence>
<evidence type="ECO:0000259" key="14">
    <source>
        <dbReference type="PROSITE" id="PS50979"/>
    </source>
</evidence>
<dbReference type="Gene3D" id="3.90.226.10">
    <property type="entry name" value="2-enoyl-CoA Hydratase, Chain A, domain 1"/>
    <property type="match status" value="2"/>
</dbReference>
<dbReference type="PANTHER" id="PTHR48095">
    <property type="entry name" value="PYRUVATE CARBOXYLASE SUBUNIT A"/>
    <property type="match status" value="1"/>
</dbReference>
<dbReference type="InterPro" id="IPR011054">
    <property type="entry name" value="Rudment_hybrid_motif"/>
</dbReference>
<dbReference type="GO" id="GO:0009317">
    <property type="term" value="C:acetyl-CoA carboxylase complex"/>
    <property type="evidence" value="ECO:0007669"/>
    <property type="project" value="InterPro"/>
</dbReference>
<dbReference type="PRINTS" id="PR01069">
    <property type="entry name" value="ACCCTRFRASEA"/>
</dbReference>
<dbReference type="Pfam" id="PF00289">
    <property type="entry name" value="Biotin_carb_N"/>
    <property type="match status" value="1"/>
</dbReference>
<evidence type="ECO:0000256" key="7">
    <source>
        <dbReference type="ARBA" id="ARBA00022840"/>
    </source>
</evidence>
<dbReference type="GO" id="GO:0003989">
    <property type="term" value="F:acetyl-CoA carboxylase activity"/>
    <property type="evidence" value="ECO:0007669"/>
    <property type="project" value="InterPro"/>
</dbReference>
<dbReference type="PROSITE" id="PS00866">
    <property type="entry name" value="CPSASE_1"/>
    <property type="match status" value="1"/>
</dbReference>
<dbReference type="RefSeq" id="WP_251809515.1">
    <property type="nucleotide sequence ID" value="NZ_CP101527.1"/>
</dbReference>
<comment type="cofactor">
    <cofactor evidence="1">
        <name>biotin</name>
        <dbReference type="ChEBI" id="CHEBI:57586"/>
    </cofactor>
</comment>
<dbReference type="SUPFAM" id="SSF52440">
    <property type="entry name" value="PreATP-grasp domain"/>
    <property type="match status" value="1"/>
</dbReference>
<evidence type="ECO:0000313" key="17">
    <source>
        <dbReference type="Proteomes" id="UP001164472"/>
    </source>
</evidence>
<evidence type="ECO:0000256" key="10">
    <source>
        <dbReference type="ARBA" id="ARBA00048600"/>
    </source>
</evidence>
<name>A0A9E8KMF3_9ALTE</name>
<dbReference type="InterPro" id="IPR001095">
    <property type="entry name" value="Acetyl_CoA_COase_a_su"/>
</dbReference>
<dbReference type="Gene3D" id="3.30.470.20">
    <property type="entry name" value="ATP-grasp fold, B domain"/>
    <property type="match status" value="1"/>
</dbReference>
<keyword evidence="6" id="KW-0276">Fatty acid metabolism</keyword>
<dbReference type="PROSITE" id="PS50989">
    <property type="entry name" value="COA_CT_CTER"/>
    <property type="match status" value="1"/>
</dbReference>
<keyword evidence="3" id="KW-0444">Lipid biosynthesis</keyword>
<dbReference type="Pfam" id="PF00364">
    <property type="entry name" value="Biotin_lipoyl"/>
    <property type="match status" value="1"/>
</dbReference>
<dbReference type="InterPro" id="IPR011053">
    <property type="entry name" value="Single_hybrid_motif"/>
</dbReference>
<evidence type="ECO:0000259" key="15">
    <source>
        <dbReference type="PROSITE" id="PS50989"/>
    </source>
</evidence>
<dbReference type="CDD" id="cd06850">
    <property type="entry name" value="biotinyl_domain"/>
    <property type="match status" value="1"/>
</dbReference>
<evidence type="ECO:0000256" key="8">
    <source>
        <dbReference type="ARBA" id="ARBA00023098"/>
    </source>
</evidence>
<dbReference type="SMART" id="SM00878">
    <property type="entry name" value="Biotin_carb_C"/>
    <property type="match status" value="1"/>
</dbReference>
<dbReference type="SUPFAM" id="SSF56059">
    <property type="entry name" value="Glutathione synthetase ATP-binding domain-like"/>
    <property type="match status" value="1"/>
</dbReference>
<feature type="domain" description="CoA carboxyltransferase C-terminal" evidence="15">
    <location>
        <begin position="73"/>
        <end position="312"/>
    </location>
</feature>
<evidence type="ECO:0000259" key="13">
    <source>
        <dbReference type="PROSITE" id="PS50975"/>
    </source>
</evidence>
<keyword evidence="5 12" id="KW-0547">Nucleotide-binding</keyword>
<dbReference type="GO" id="GO:0004075">
    <property type="term" value="F:biotin carboxylase activity"/>
    <property type="evidence" value="ECO:0007669"/>
    <property type="project" value="UniProtKB-EC"/>
</dbReference>
<protein>
    <submittedName>
        <fullName evidence="16">ATP-grasp domain-containing protein</fullName>
    </submittedName>
</protein>
<dbReference type="InterPro" id="IPR029045">
    <property type="entry name" value="ClpP/crotonase-like_dom_sf"/>
</dbReference>
<dbReference type="SUPFAM" id="SSF51230">
    <property type="entry name" value="Single hybrid motif"/>
    <property type="match status" value="1"/>
</dbReference>
<dbReference type="EMBL" id="CP101527">
    <property type="protein sequence ID" value="UZW73373.1"/>
    <property type="molecule type" value="Genomic_DNA"/>
</dbReference>
<feature type="domain" description="Biotin carboxylation" evidence="14">
    <location>
        <begin position="945"/>
        <end position="1397"/>
    </location>
</feature>
<dbReference type="PROSITE" id="PS50975">
    <property type="entry name" value="ATP_GRASP"/>
    <property type="match status" value="1"/>
</dbReference>
<dbReference type="SUPFAM" id="SSF51246">
    <property type="entry name" value="Rudiment single hybrid motif"/>
    <property type="match status" value="1"/>
</dbReference>
<dbReference type="Pfam" id="PF02785">
    <property type="entry name" value="Biotin_carb_C"/>
    <property type="match status" value="1"/>
</dbReference>
<dbReference type="GO" id="GO:0005524">
    <property type="term" value="F:ATP binding"/>
    <property type="evidence" value="ECO:0007669"/>
    <property type="project" value="UniProtKB-UniRule"/>
</dbReference>
<feature type="domain" description="ATP-grasp" evidence="13">
    <location>
        <begin position="1067"/>
        <end position="1265"/>
    </location>
</feature>
<keyword evidence="4" id="KW-0436">Ligase</keyword>
<dbReference type="InterPro" id="IPR011763">
    <property type="entry name" value="COA_CT_C"/>
</dbReference>
<keyword evidence="7 12" id="KW-0067">ATP-binding</keyword>
<evidence type="ECO:0000256" key="11">
    <source>
        <dbReference type="ARBA" id="ARBA00049152"/>
    </source>
</evidence>
<dbReference type="InterPro" id="IPR011764">
    <property type="entry name" value="Biotin_carboxylation_dom"/>
</dbReference>
<dbReference type="Pfam" id="PF02786">
    <property type="entry name" value="CPSase_L_D2"/>
    <property type="match status" value="1"/>
</dbReference>
<evidence type="ECO:0000256" key="12">
    <source>
        <dbReference type="PROSITE-ProRule" id="PRU00409"/>
    </source>
</evidence>
<evidence type="ECO:0000256" key="5">
    <source>
        <dbReference type="ARBA" id="ARBA00022741"/>
    </source>
</evidence>
<accession>A0A9E8KMF3</accession>
<sequence>MSEVQRNKSLEKESAAALLLSLEDYSRQTEQIRIEAQQNGSANVAVRDNAKRLNQYDISHSVLAEGTFVSGDDLVRQANALRQTSGDAYQQQVLIPAESGDRSSIIKLITEISDRIIFEAKEGPLYIAEIELNHAGHSVRLGVVAQNRQVNNGVWKPKHHRKAGRWVRELERRQTPIVTFIDTPGADAGAYANQRNQAHSISELIATMADLKVPTVGIVWGFGYSGGAIPLAATNLLLSVRDGIFSTIQPKGLASIARKQKLDWQTCARLVGVSAPELFQEGIIDGVIDYSPLEGVQNSERLIAAIVTSLAQIEHQSRDIIKKITPLSQHYIDVSRLISAGKEELQGKRLVPLDVRGFPSIFGFAYGALRSIKLRSRLKTQSVQLEASTTDLGELPISPDEQQQILSSARFKEWLKRSDKLIYEDGLFKSWTRYRESEQHRGDERGYIASLFLGNPKGNFEKALHELSAEIAFYLYNGWQQEAPHHLAALIENLENLQNEVDCNVLANEQLSFLDLIQDSRFKPVTIEHCKQLIRFDSLYETILSNLTEIVSEFSDNKKISESLLQSMLQQSGIENDEQAGSFSGWLMRIRNTSNFGNFLRTAEQWKKVQHPRSSDVVFVVASYFFEKLYPELFECQKEKKSFSGQFNPVFIGRRKDFWNRLNQAIKDLRIQSILNDIKPGDSFSPEDLIDALFQDFMELDSRITTANPKHFPGFGEAIIRQQLKSKSASGLITGVAEFEVGDDLEPVGLFVSNHAFQAGAFDMSSAERFCRLLAYCGEYSIPVVGFISSGGMQTKEGASALFSMAVVNDQINRFVSDLGLPILMFGYGDCTGGAQASLVTHPLVETYYFSGTNMPFAGRIVVPEYLPVTATLANYLVSEPNSMQGLVKHPMVEGLDERLTAIDPAITSAGMTVSDLISRWLTHKDIPGRKDEFKKKSAVQKFGPYQKVLVHARGCTAVKLIREAHAMNLDVVLVQSDPDMESVAADMLKDGDNLVCLGGYTSDESYLNGDSVLRIAEMYGAEALHPGIGFLSENSQFAHQCLSQGLNFIGPSPESMEAMGDKSKAIHTSIELGVPVVPGSHGLLKNLAHAEQVAEEIGFPIILKAAHGGGGKGIVVVEKAEQLKELFYMIKAEARNSFGSADIYLERLVTRFRHIEVQLLRDRFGCTRILGLRDCSVQRNKQKIIEESVSTALPAAQEKIAKDSAYKLAEACGYHGAGTVEFIYDLDRESLYFMEMNTRLQVEHPVTELVSGIDIVREQYRIAMGKSIDEMELKENGYAIEVRINAESVSVDQGELKVVPTPGMVNKCLFPKVDGVTHIVTVDDGKAIPPFYDNLIAQVIVHADTREAATEKMFDYLSQVIIEGVDTNIPLLQIILKDPVFLSGDYDTGYLLDLVARDPAELSSLQDKVSASEAASTEDFSIVVDGSDELKVLAPSTSIMYRSPSPDQPSYIEEGDEVTVEQTLCLLEAMKMFQPLSLASFNKGGVDIYPADQKYKITHIKGVAGQQVNRGDLLFVIKPVKVKA</sequence>
<evidence type="ECO:0000256" key="9">
    <source>
        <dbReference type="ARBA" id="ARBA00023160"/>
    </source>
</evidence>
<dbReference type="InterPro" id="IPR000089">
    <property type="entry name" value="Biotin_lipoyl"/>
</dbReference>
<dbReference type="InterPro" id="IPR005482">
    <property type="entry name" value="Biotin_COase_C"/>
</dbReference>
<keyword evidence="9" id="KW-0275">Fatty acid biosynthesis</keyword>
<gene>
    <name evidence="16" type="ORF">NNL22_09935</name>
</gene>
<evidence type="ECO:0000256" key="3">
    <source>
        <dbReference type="ARBA" id="ARBA00022516"/>
    </source>
</evidence>
<dbReference type="KEGG" id="asem:NNL22_09935"/>
<dbReference type="PANTHER" id="PTHR48095:SF2">
    <property type="entry name" value="BIOTIN CARBOXYLASE, CHLOROPLASTIC"/>
    <property type="match status" value="1"/>
</dbReference>
<dbReference type="InterPro" id="IPR016185">
    <property type="entry name" value="PreATP-grasp_dom_sf"/>
</dbReference>
<dbReference type="SUPFAM" id="SSF52096">
    <property type="entry name" value="ClpP/crotonase"/>
    <property type="match status" value="2"/>
</dbReference>
<evidence type="ECO:0000256" key="2">
    <source>
        <dbReference type="ARBA" id="ARBA00003761"/>
    </source>
</evidence>
<evidence type="ECO:0000256" key="4">
    <source>
        <dbReference type="ARBA" id="ARBA00022598"/>
    </source>
</evidence>
<comment type="catalytic activity">
    <reaction evidence="10">
        <text>N(6)-biotinyl-L-lysyl-[protein] + hydrogencarbonate + ATP = N(6)-carboxybiotinyl-L-lysyl-[protein] + ADP + phosphate + H(+)</text>
        <dbReference type="Rhea" id="RHEA:13501"/>
        <dbReference type="Rhea" id="RHEA-COMP:10505"/>
        <dbReference type="Rhea" id="RHEA-COMP:10506"/>
        <dbReference type="ChEBI" id="CHEBI:15378"/>
        <dbReference type="ChEBI" id="CHEBI:17544"/>
        <dbReference type="ChEBI" id="CHEBI:30616"/>
        <dbReference type="ChEBI" id="CHEBI:43474"/>
        <dbReference type="ChEBI" id="CHEBI:83144"/>
        <dbReference type="ChEBI" id="CHEBI:83145"/>
        <dbReference type="ChEBI" id="CHEBI:456216"/>
        <dbReference type="EC" id="6.3.4.14"/>
    </reaction>
</comment>
<dbReference type="Gene3D" id="2.40.50.100">
    <property type="match status" value="1"/>
</dbReference>
<keyword evidence="8" id="KW-0443">Lipid metabolism</keyword>
<comment type="function">
    <text evidence="2">This protein is a component of the acetyl coenzyme A carboxylase complex; first, biotin carboxylase catalyzes the carboxylation of the carrier protein and then the transcarboxylase transfers the carboxyl group to form malonyl-CoA.</text>
</comment>
<dbReference type="GO" id="GO:0016743">
    <property type="term" value="F:carboxyl- or carbamoyltransferase activity"/>
    <property type="evidence" value="ECO:0007669"/>
    <property type="project" value="InterPro"/>
</dbReference>
<evidence type="ECO:0000256" key="1">
    <source>
        <dbReference type="ARBA" id="ARBA00001953"/>
    </source>
</evidence>
<dbReference type="InterPro" id="IPR051602">
    <property type="entry name" value="ACC_Biotin_Carboxylase"/>
</dbReference>
<keyword evidence="17" id="KW-1185">Reference proteome</keyword>
<organism evidence="16 17">
    <name type="scientific">Alkalimarinus sediminis</name>
    <dbReference type="NCBI Taxonomy" id="1632866"/>
    <lineage>
        <taxon>Bacteria</taxon>
        <taxon>Pseudomonadati</taxon>
        <taxon>Pseudomonadota</taxon>
        <taxon>Gammaproteobacteria</taxon>
        <taxon>Alteromonadales</taxon>
        <taxon>Alteromonadaceae</taxon>
        <taxon>Alkalimarinus</taxon>
    </lineage>
</organism>
<dbReference type="Pfam" id="PF03255">
    <property type="entry name" value="ACCA"/>
    <property type="match status" value="1"/>
</dbReference>
<dbReference type="PROSITE" id="PS00867">
    <property type="entry name" value="CPSASE_2"/>
    <property type="match status" value="1"/>
</dbReference>
<dbReference type="GO" id="GO:0006633">
    <property type="term" value="P:fatty acid biosynthetic process"/>
    <property type="evidence" value="ECO:0007669"/>
    <property type="project" value="UniProtKB-KW"/>
</dbReference>
<dbReference type="InterPro" id="IPR005481">
    <property type="entry name" value="BC-like_N"/>
</dbReference>
<dbReference type="FunFam" id="3.30.1490.20:FF:000003">
    <property type="entry name" value="acetyl-CoA carboxylase isoform X1"/>
    <property type="match status" value="1"/>
</dbReference>
<dbReference type="GO" id="GO:0046872">
    <property type="term" value="F:metal ion binding"/>
    <property type="evidence" value="ECO:0007669"/>
    <property type="project" value="InterPro"/>
</dbReference>
<dbReference type="PROSITE" id="PS50979">
    <property type="entry name" value="BC"/>
    <property type="match status" value="1"/>
</dbReference>
<proteinExistence type="predicted"/>
<evidence type="ECO:0000256" key="6">
    <source>
        <dbReference type="ARBA" id="ARBA00022832"/>
    </source>
</evidence>
<dbReference type="Proteomes" id="UP001164472">
    <property type="component" value="Chromosome"/>
</dbReference>
<dbReference type="InterPro" id="IPR005479">
    <property type="entry name" value="CPAse_ATP-bd"/>
</dbReference>
<dbReference type="InterPro" id="IPR011761">
    <property type="entry name" value="ATP-grasp"/>
</dbReference>